<evidence type="ECO:0000313" key="2">
    <source>
        <dbReference type="EMBL" id="MFD1517803.1"/>
    </source>
</evidence>
<comment type="caution">
    <text evidence="2">The sequence shown here is derived from an EMBL/GenBank/DDBJ whole genome shotgun (WGS) entry which is preliminary data.</text>
</comment>
<dbReference type="RefSeq" id="WP_344724569.1">
    <property type="nucleotide sequence ID" value="NZ_BAAAUS010000026.1"/>
</dbReference>
<dbReference type="EMBL" id="JBHUCO010000011">
    <property type="protein sequence ID" value="MFD1517803.1"/>
    <property type="molecule type" value="Genomic_DNA"/>
</dbReference>
<evidence type="ECO:0000256" key="1">
    <source>
        <dbReference type="SAM" id="MobiDB-lite"/>
    </source>
</evidence>
<gene>
    <name evidence="2" type="ORF">ACFSJD_09905</name>
</gene>
<protein>
    <submittedName>
        <fullName evidence="2">Uncharacterized protein</fullName>
    </submittedName>
</protein>
<accession>A0ABW4ESK0</accession>
<sequence length="92" mass="9692">MTAPEDAAESLPEHADINGNAAATATSAAQRMEGLTLFNTDTFTTIGQFGRRTPATYASRSTRHSTGSAAAALVADLVGRFGIVAAMRHRRR</sequence>
<organism evidence="2 3">
    <name type="scientific">Pseudonocardia yunnanensis</name>
    <dbReference type="NCBI Taxonomy" id="58107"/>
    <lineage>
        <taxon>Bacteria</taxon>
        <taxon>Bacillati</taxon>
        <taxon>Actinomycetota</taxon>
        <taxon>Actinomycetes</taxon>
        <taxon>Pseudonocardiales</taxon>
        <taxon>Pseudonocardiaceae</taxon>
        <taxon>Pseudonocardia</taxon>
    </lineage>
</organism>
<reference evidence="3" key="1">
    <citation type="journal article" date="2019" name="Int. J. Syst. Evol. Microbiol.">
        <title>The Global Catalogue of Microorganisms (GCM) 10K type strain sequencing project: providing services to taxonomists for standard genome sequencing and annotation.</title>
        <authorList>
            <consortium name="The Broad Institute Genomics Platform"/>
            <consortium name="The Broad Institute Genome Sequencing Center for Infectious Disease"/>
            <person name="Wu L."/>
            <person name="Ma J."/>
        </authorList>
    </citation>
    <scope>NUCLEOTIDE SEQUENCE [LARGE SCALE GENOMIC DNA]</scope>
    <source>
        <strain evidence="3">CCM 7043</strain>
    </source>
</reference>
<feature type="region of interest" description="Disordered" evidence="1">
    <location>
        <begin position="1"/>
        <end position="26"/>
    </location>
</feature>
<evidence type="ECO:0000313" key="3">
    <source>
        <dbReference type="Proteomes" id="UP001597114"/>
    </source>
</evidence>
<name>A0ABW4ESK0_9PSEU</name>
<dbReference type="Proteomes" id="UP001597114">
    <property type="component" value="Unassembled WGS sequence"/>
</dbReference>
<keyword evidence="3" id="KW-1185">Reference proteome</keyword>
<proteinExistence type="predicted"/>